<keyword evidence="1" id="KW-1133">Transmembrane helix</keyword>
<comment type="subcellular location">
    <subcellularLocation>
        <location evidence="1">Cell membrane</location>
        <topology evidence="1">Multi-pass membrane protein</topology>
    </subcellularLocation>
</comment>
<keyword evidence="3" id="KW-1185">Reference proteome</keyword>
<dbReference type="STRING" id="680646.RMDY18_17670"/>
<keyword evidence="1" id="KW-0472">Membrane</keyword>
<name>D2NPN1_ROTMD</name>
<comment type="similarity">
    <text evidence="1">Belongs to the vitamin uptake transporter (VUT/ECF) (TC 2.A.88) family. Q precursor transporter subfamily.</text>
</comment>
<feature type="transmembrane region" description="Helical" evidence="1">
    <location>
        <begin position="45"/>
        <end position="64"/>
    </location>
</feature>
<gene>
    <name evidence="2" type="ordered locus">RMDY18_17670</name>
</gene>
<feature type="transmembrane region" description="Helical" evidence="1">
    <location>
        <begin position="156"/>
        <end position="178"/>
    </location>
</feature>
<reference evidence="2 3" key="3">
    <citation type="journal article" date="2010" name="Sequencing">
        <title>Complete Genome Sequence of Rothia mucilaginosa DY-18: A Clinical Isolate with Dense Meshwork-Like Structures from a Persistent Apical Periodontitis Lesion.</title>
        <authorList>
            <person name="Yamane K."/>
            <person name="Nambu T."/>
            <person name="Yamanaka T."/>
            <person name="Mashimo C."/>
            <person name="Sugimori C."/>
            <person name="Leung K.-P."/>
            <person name="Fukushima H."/>
        </authorList>
    </citation>
    <scope>NUCLEOTIDE SEQUENCE [LARGE SCALE GENOMIC DNA]</scope>
    <source>
        <strain evidence="2 3">DY-18</strain>
    </source>
</reference>
<dbReference type="GO" id="GO:0022857">
    <property type="term" value="F:transmembrane transporter activity"/>
    <property type="evidence" value="ECO:0007669"/>
    <property type="project" value="UniProtKB-UniRule"/>
</dbReference>
<dbReference type="PANTHER" id="PTHR34300">
    <property type="entry name" value="QUEUOSINE PRECURSOR TRANSPORTER-RELATED"/>
    <property type="match status" value="1"/>
</dbReference>
<dbReference type="InterPro" id="IPR003744">
    <property type="entry name" value="YhhQ"/>
</dbReference>
<dbReference type="AlphaFoldDB" id="D2NPN1"/>
<keyword evidence="1" id="KW-0812">Transmembrane</keyword>
<keyword evidence="1" id="KW-0813">Transport</keyword>
<dbReference type="NCBIfam" id="TIGR00697">
    <property type="entry name" value="queuosine precursor transporter"/>
    <property type="match status" value="1"/>
</dbReference>
<proteinExistence type="inferred from homology"/>
<dbReference type="HOGENOM" id="CLU_075503_1_0_11"/>
<feature type="transmembrane region" description="Helical" evidence="1">
    <location>
        <begin position="190"/>
        <end position="218"/>
    </location>
</feature>
<comment type="function">
    <text evidence="1">Involved in the import of queuosine (Q) precursors, required for Q precursor salvage.</text>
</comment>
<protein>
    <recommendedName>
        <fullName evidence="1">Probable queuosine precursor transporter</fullName>
        <shortName evidence="1">Q precursor transporter</shortName>
    </recommendedName>
</protein>
<dbReference type="KEGG" id="rmu:RMDY18_17670"/>
<dbReference type="EMBL" id="AP011540">
    <property type="protein sequence ID" value="BAI65599.1"/>
    <property type="molecule type" value="Genomic_DNA"/>
</dbReference>
<evidence type="ECO:0000313" key="2">
    <source>
        <dbReference type="EMBL" id="BAI65599.1"/>
    </source>
</evidence>
<organism evidence="2 3">
    <name type="scientific">Rothia mucilaginosa (strain DY-18)</name>
    <name type="common">Stomatococcus mucilaginosus</name>
    <dbReference type="NCBI Taxonomy" id="680646"/>
    <lineage>
        <taxon>Bacteria</taxon>
        <taxon>Bacillati</taxon>
        <taxon>Actinomycetota</taxon>
        <taxon>Actinomycetes</taxon>
        <taxon>Micrococcales</taxon>
        <taxon>Micrococcaceae</taxon>
        <taxon>Rothia</taxon>
    </lineage>
</organism>
<feature type="transmembrane region" description="Helical" evidence="1">
    <location>
        <begin position="115"/>
        <end position="136"/>
    </location>
</feature>
<feature type="transmembrane region" description="Helical" evidence="1">
    <location>
        <begin position="224"/>
        <end position="245"/>
    </location>
</feature>
<reference evidence="2 3" key="2">
    <citation type="journal article" date="2010" name="J Osaka Dent Univ">
        <title>Isolation and identification of Rothia mucilaginosa from persistent apical periodontitis lesions.</title>
        <authorList>
            <person name="Yamane K."/>
            <person name="Yoshida M."/>
            <person name="Fujihira T."/>
            <person name="Baba T."/>
            <person name="Tsuji N."/>
            <person name="Hayashi H."/>
            <person name="Sugimori C."/>
            <person name="Yamanaka T."/>
            <person name="Mashimo C."/>
            <person name="Nambu T."/>
            <person name="Kawai H."/>
            <person name="Fukushima H."/>
        </authorList>
    </citation>
    <scope>NUCLEOTIDE SEQUENCE [LARGE SCALE GENOMIC DNA]</scope>
    <source>
        <strain evidence="2 3">DY-18</strain>
    </source>
</reference>
<dbReference type="eggNOG" id="COG1738">
    <property type="taxonomic scope" value="Bacteria"/>
</dbReference>
<dbReference type="Proteomes" id="UP000001883">
    <property type="component" value="Chromosome"/>
</dbReference>
<accession>D2NPN1</accession>
<evidence type="ECO:0000256" key="1">
    <source>
        <dbReference type="HAMAP-Rule" id="MF_02088"/>
    </source>
</evidence>
<feature type="transmembrane region" description="Helical" evidence="1">
    <location>
        <begin position="84"/>
        <end position="103"/>
    </location>
</feature>
<reference evidence="3" key="1">
    <citation type="submission" date="2009-07" db="EMBL/GenBank/DDBJ databases">
        <title>Complete genome sequence of Rothia mucilaginosa DJ.</title>
        <authorList>
            <person name="Yamane K."/>
            <person name="Nambu T."/>
            <person name="Mashimo C."/>
            <person name="Sugimori C."/>
            <person name="Yamanaka T."/>
            <person name="Leung K."/>
            <person name="Fukushima H."/>
        </authorList>
    </citation>
    <scope>NUCLEOTIDE SEQUENCE [LARGE SCALE GENOMIC DNA]</scope>
    <source>
        <strain evidence="3">DY-18</strain>
    </source>
</reference>
<dbReference type="GO" id="GO:0005886">
    <property type="term" value="C:plasma membrane"/>
    <property type="evidence" value="ECO:0007669"/>
    <property type="project" value="UniProtKB-SubCell"/>
</dbReference>
<dbReference type="PANTHER" id="PTHR34300:SF2">
    <property type="entry name" value="QUEUOSINE PRECURSOR TRANSPORTER-RELATED"/>
    <property type="match status" value="1"/>
</dbReference>
<keyword evidence="1" id="KW-1003">Cell membrane</keyword>
<dbReference type="HAMAP" id="MF_02088">
    <property type="entry name" value="Q_prec_transport"/>
    <property type="match status" value="1"/>
</dbReference>
<evidence type="ECO:0000313" key="3">
    <source>
        <dbReference type="Proteomes" id="UP000001883"/>
    </source>
</evidence>
<sequence length="262" mass="28916">MRAVSSRQETHRMKKDLGKVMAKPVSESKAQTSTVKVPWAGRRGYFDLLLGASCVILIISNIGATKGVEFGPLPFELPLIGNTIVTDGGFFLFPLAYVIGDLLSEVYGFKRARRAIVASFASAAFAALCFLLIVHLPAASFYKGQESFEQVLGPVWQIFAGSLLGYLFGQTLNAWVMVAMKKASKGRFLWLRMIVSTLVGELLDTLIFCSIAAPVLGIDTPEAFINYVLIGYIYKCLVEVLLMPISYPIIGWFKRHELEYVA</sequence>
<dbReference type="Pfam" id="PF02592">
    <property type="entry name" value="Vut_1"/>
    <property type="match status" value="1"/>
</dbReference>